<accession>A0ABX0I5P6</accession>
<dbReference type="SUPFAM" id="SSF53448">
    <property type="entry name" value="Nucleotide-diphospho-sugar transferases"/>
    <property type="match status" value="1"/>
</dbReference>
<dbReference type="CDD" id="cd00761">
    <property type="entry name" value="Glyco_tranf_GTA_type"/>
    <property type="match status" value="1"/>
</dbReference>
<evidence type="ECO:0000259" key="1">
    <source>
        <dbReference type="Pfam" id="PF00535"/>
    </source>
</evidence>
<sequence length="315" mass="36600">MISILMPVYNRETLIIETLESIVNQSFVDWECIIVDDGSTDQTAEVVEAFIEKDSRFIFLKRPEYLPKGPSACRNYAYEVSKGQYIQFFDSDDIMHPNHLLAKSNKIANADVVVCKLKQFSNQFENQLFQFSDSNHLVITHSAFDDFVSGKFEMMMVAPLWKKDFIHKHLPILTHLNMLEDHELYARALYENPKIEIINEYLIFYRKGHDALTNTFFKNISSGLNSYLAAKQTVLNLKNSETIKLIILKQVLGYFRLGLAAKQYQEAKKCLTFISKNKLAFNLALQTKLIRIRVLFNLIKIVKRGDFFLKPYLKV</sequence>
<dbReference type="RefSeq" id="WP_166076182.1">
    <property type="nucleotide sequence ID" value="NZ_JAAJBT010000002.1"/>
</dbReference>
<dbReference type="Gene3D" id="3.90.550.10">
    <property type="entry name" value="Spore Coat Polysaccharide Biosynthesis Protein SpsA, Chain A"/>
    <property type="match status" value="1"/>
</dbReference>
<name>A0ABX0I5P6_9FLAO</name>
<keyword evidence="3" id="KW-1185">Reference proteome</keyword>
<protein>
    <submittedName>
        <fullName evidence="2">Glycosyltransferase family 2 protein</fullName>
    </submittedName>
</protein>
<dbReference type="Pfam" id="PF00535">
    <property type="entry name" value="Glycos_transf_2"/>
    <property type="match status" value="1"/>
</dbReference>
<dbReference type="PANTHER" id="PTHR22916">
    <property type="entry name" value="GLYCOSYLTRANSFERASE"/>
    <property type="match status" value="1"/>
</dbReference>
<organism evidence="2 3">
    <name type="scientific">Flavobacterium difficile</name>
    <dbReference type="NCBI Taxonomy" id="2709659"/>
    <lineage>
        <taxon>Bacteria</taxon>
        <taxon>Pseudomonadati</taxon>
        <taxon>Bacteroidota</taxon>
        <taxon>Flavobacteriia</taxon>
        <taxon>Flavobacteriales</taxon>
        <taxon>Flavobacteriaceae</taxon>
        <taxon>Flavobacterium</taxon>
    </lineage>
</organism>
<dbReference type="InterPro" id="IPR029044">
    <property type="entry name" value="Nucleotide-diphossugar_trans"/>
</dbReference>
<proteinExistence type="predicted"/>
<evidence type="ECO:0000313" key="2">
    <source>
        <dbReference type="EMBL" id="NHM01124.1"/>
    </source>
</evidence>
<comment type="caution">
    <text evidence="2">The sequence shown here is derived from an EMBL/GenBank/DDBJ whole genome shotgun (WGS) entry which is preliminary data.</text>
</comment>
<dbReference type="InterPro" id="IPR001173">
    <property type="entry name" value="Glyco_trans_2-like"/>
</dbReference>
<feature type="domain" description="Glycosyltransferase 2-like" evidence="1">
    <location>
        <begin position="3"/>
        <end position="119"/>
    </location>
</feature>
<gene>
    <name evidence="2" type="ORF">G4D72_03255</name>
</gene>
<dbReference type="PANTHER" id="PTHR22916:SF3">
    <property type="entry name" value="UDP-GLCNAC:BETAGAL BETA-1,3-N-ACETYLGLUCOSAMINYLTRANSFERASE-LIKE PROTEIN 1"/>
    <property type="match status" value="1"/>
</dbReference>
<dbReference type="EMBL" id="JAAJBT010000002">
    <property type="protein sequence ID" value="NHM01124.1"/>
    <property type="molecule type" value="Genomic_DNA"/>
</dbReference>
<evidence type="ECO:0000313" key="3">
    <source>
        <dbReference type="Proteomes" id="UP000800984"/>
    </source>
</evidence>
<reference evidence="2 3" key="1">
    <citation type="submission" date="2020-02" db="EMBL/GenBank/DDBJ databases">
        <authorList>
            <person name="Chen W.-M."/>
        </authorList>
    </citation>
    <scope>NUCLEOTIDE SEQUENCE [LARGE SCALE GENOMIC DNA]</scope>
    <source>
        <strain evidence="2 3">KDG-16</strain>
    </source>
</reference>
<dbReference type="Proteomes" id="UP000800984">
    <property type="component" value="Unassembled WGS sequence"/>
</dbReference>